<dbReference type="Proteomes" id="UP000823749">
    <property type="component" value="Chromosome 11"/>
</dbReference>
<name>A0AAV6I838_9ERIC</name>
<dbReference type="AlphaFoldDB" id="A0AAV6I838"/>
<comment type="caution">
    <text evidence="1">The sequence shown here is derived from an EMBL/GenBank/DDBJ whole genome shotgun (WGS) entry which is preliminary data.</text>
</comment>
<evidence type="ECO:0000313" key="1">
    <source>
        <dbReference type="EMBL" id="KAG5523940.1"/>
    </source>
</evidence>
<organism evidence="1 2">
    <name type="scientific">Rhododendron griersonianum</name>
    <dbReference type="NCBI Taxonomy" id="479676"/>
    <lineage>
        <taxon>Eukaryota</taxon>
        <taxon>Viridiplantae</taxon>
        <taxon>Streptophyta</taxon>
        <taxon>Embryophyta</taxon>
        <taxon>Tracheophyta</taxon>
        <taxon>Spermatophyta</taxon>
        <taxon>Magnoliopsida</taxon>
        <taxon>eudicotyledons</taxon>
        <taxon>Gunneridae</taxon>
        <taxon>Pentapetalae</taxon>
        <taxon>asterids</taxon>
        <taxon>Ericales</taxon>
        <taxon>Ericaceae</taxon>
        <taxon>Ericoideae</taxon>
        <taxon>Rhodoreae</taxon>
        <taxon>Rhododendron</taxon>
    </lineage>
</organism>
<keyword evidence="2" id="KW-1185">Reference proteome</keyword>
<protein>
    <submittedName>
        <fullName evidence="1">Uncharacterized protein</fullName>
    </submittedName>
</protein>
<evidence type="ECO:0000313" key="2">
    <source>
        <dbReference type="Proteomes" id="UP000823749"/>
    </source>
</evidence>
<reference evidence="1" key="1">
    <citation type="submission" date="2020-08" db="EMBL/GenBank/DDBJ databases">
        <title>Plant Genome Project.</title>
        <authorList>
            <person name="Zhang R.-G."/>
        </authorList>
    </citation>
    <scope>NUCLEOTIDE SEQUENCE</scope>
    <source>
        <strain evidence="1">WSP0</strain>
        <tissue evidence="1">Leaf</tissue>
    </source>
</reference>
<gene>
    <name evidence="1" type="ORF">RHGRI_030816</name>
</gene>
<dbReference type="EMBL" id="JACTNZ010000011">
    <property type="protein sequence ID" value="KAG5523940.1"/>
    <property type="molecule type" value="Genomic_DNA"/>
</dbReference>
<proteinExistence type="predicted"/>
<accession>A0AAV6I838</accession>
<sequence>MATNRSSFPLFPSSGTVAVDVHARYLSTLGSNFLLRYVIVWYMRKNNRDFTPCVPLQMDYEDTFLAEWSLESLFADIDNYSSLDLVRAWSNEVHFLLLYHGLYVIFIVLDVV</sequence>